<dbReference type="SUPFAM" id="SSF56601">
    <property type="entry name" value="beta-lactamase/transpeptidase-like"/>
    <property type="match status" value="1"/>
</dbReference>
<evidence type="ECO:0000313" key="3">
    <source>
        <dbReference type="Proteomes" id="UP000561181"/>
    </source>
</evidence>
<keyword evidence="3" id="KW-1185">Reference proteome</keyword>
<dbReference type="Pfam" id="PF00144">
    <property type="entry name" value="Beta-lactamase"/>
    <property type="match status" value="1"/>
</dbReference>
<dbReference type="EMBL" id="JABCRE010000002">
    <property type="protein sequence ID" value="NMW31269.1"/>
    <property type="molecule type" value="Genomic_DNA"/>
</dbReference>
<reference evidence="2 3" key="1">
    <citation type="submission" date="2020-04" db="EMBL/GenBank/DDBJ databases">
        <authorList>
            <person name="Liu A."/>
        </authorList>
    </citation>
    <scope>NUCLEOTIDE SEQUENCE [LARGE SCALE GENOMIC DNA]</scope>
    <source>
        <strain evidence="2 3">RZ02</strain>
    </source>
</reference>
<dbReference type="PANTHER" id="PTHR43319:SF3">
    <property type="entry name" value="BETA-LACTAMASE-RELATED DOMAIN-CONTAINING PROTEIN"/>
    <property type="match status" value="1"/>
</dbReference>
<dbReference type="AlphaFoldDB" id="A0A848QKD0"/>
<evidence type="ECO:0000259" key="1">
    <source>
        <dbReference type="Pfam" id="PF00144"/>
    </source>
</evidence>
<evidence type="ECO:0000313" key="2">
    <source>
        <dbReference type="EMBL" id="NMW31269.1"/>
    </source>
</evidence>
<dbReference type="Gene3D" id="3.40.710.10">
    <property type="entry name" value="DD-peptidase/beta-lactamase superfamily"/>
    <property type="match status" value="1"/>
</dbReference>
<dbReference type="InterPro" id="IPR001466">
    <property type="entry name" value="Beta-lactam-related"/>
</dbReference>
<accession>A0A848QKD0</accession>
<dbReference type="InterPro" id="IPR012338">
    <property type="entry name" value="Beta-lactam/transpept-like"/>
</dbReference>
<comment type="caution">
    <text evidence="2">The sequence shown here is derived from an EMBL/GenBank/DDBJ whole genome shotgun (WGS) entry which is preliminary data.</text>
</comment>
<organism evidence="2 3">
    <name type="scientific">Pontixanthobacter rizhaonensis</name>
    <dbReference type="NCBI Taxonomy" id="2730337"/>
    <lineage>
        <taxon>Bacteria</taxon>
        <taxon>Pseudomonadati</taxon>
        <taxon>Pseudomonadota</taxon>
        <taxon>Alphaproteobacteria</taxon>
        <taxon>Sphingomonadales</taxon>
        <taxon>Erythrobacteraceae</taxon>
        <taxon>Pontixanthobacter</taxon>
    </lineage>
</organism>
<protein>
    <submittedName>
        <fullName evidence="2">Beta-lactamase family protein</fullName>
    </submittedName>
</protein>
<dbReference type="InterPro" id="IPR052907">
    <property type="entry name" value="Beta-lactamase/esterase"/>
</dbReference>
<gene>
    <name evidence="2" type="ORF">HKD42_04275</name>
</gene>
<dbReference type="PANTHER" id="PTHR43319">
    <property type="entry name" value="BETA-LACTAMASE-RELATED"/>
    <property type="match status" value="1"/>
</dbReference>
<feature type="domain" description="Beta-lactamase-related" evidence="1">
    <location>
        <begin position="20"/>
        <end position="356"/>
    </location>
</feature>
<dbReference type="Proteomes" id="UP000561181">
    <property type="component" value="Unassembled WGS sequence"/>
</dbReference>
<proteinExistence type="predicted"/>
<dbReference type="RefSeq" id="WP_170010612.1">
    <property type="nucleotide sequence ID" value="NZ_JABCRE010000002.1"/>
</dbReference>
<sequence>MTHPIHGHCDPRFALVKRAFETNFAEHGDVGASVAITLNGEFVVDLWGGHLDEERSQPWQEDTLVNVWSSTKTMAAMALLVLADRNEVDLDAPASRYWPEFSQNGKDAVKVRHFLSHSAGLAGMDETVEGDALYDWDWMVQSLAKQAPWWEPGTQSGYHALTQGHLIGEIVRRITGQSIGTFFRQEIAEPTGADFHIGAGPELDTRIGNLIPPTAPPMIADSDSIAARTFTNPKVDATLPRERGWRAAEIPAANGQGNARSIVRAQTAMANGGRAFGKTILSEAGTKRIFEQQTDGTDLVLGIPVKFGLGYGLNSEATPMSPNAKACFWGGYGGSSVIVDQDAGLCFSYVMNRMESGLLGDPRGFGLAGAMYASMQAIG</sequence>
<name>A0A848QKD0_9SPHN</name>